<accession>A0A382WXF5</accession>
<organism evidence="1">
    <name type="scientific">marine metagenome</name>
    <dbReference type="NCBI Taxonomy" id="408172"/>
    <lineage>
        <taxon>unclassified sequences</taxon>
        <taxon>metagenomes</taxon>
        <taxon>ecological metagenomes</taxon>
    </lineage>
</organism>
<proteinExistence type="predicted"/>
<evidence type="ECO:0000313" key="1">
    <source>
        <dbReference type="EMBL" id="SVD62681.1"/>
    </source>
</evidence>
<dbReference type="EMBL" id="UINC01162755">
    <property type="protein sequence ID" value="SVD62681.1"/>
    <property type="molecule type" value="Genomic_DNA"/>
</dbReference>
<dbReference type="AlphaFoldDB" id="A0A382WXF5"/>
<name>A0A382WXF5_9ZZZZ</name>
<protein>
    <submittedName>
        <fullName evidence="1">Uncharacterized protein</fullName>
    </submittedName>
</protein>
<reference evidence="1" key="1">
    <citation type="submission" date="2018-05" db="EMBL/GenBank/DDBJ databases">
        <authorList>
            <person name="Lanie J.A."/>
            <person name="Ng W.-L."/>
            <person name="Kazmierczak K.M."/>
            <person name="Andrzejewski T.M."/>
            <person name="Davidsen T.M."/>
            <person name="Wayne K.J."/>
            <person name="Tettelin H."/>
            <person name="Glass J.I."/>
            <person name="Rusch D."/>
            <person name="Podicherti R."/>
            <person name="Tsui H.-C.T."/>
            <person name="Winkler M.E."/>
        </authorList>
    </citation>
    <scope>NUCLEOTIDE SEQUENCE</scope>
</reference>
<gene>
    <name evidence="1" type="ORF">METZ01_LOCUS415535</name>
</gene>
<sequence>MEFKEAEIRRDDIKKLLENTKKLAGMYSELLKVKREGWENVLKSKIRKAQKEKEQNG</sequence>